<evidence type="ECO:0000256" key="9">
    <source>
        <dbReference type="ARBA" id="ARBA00023121"/>
    </source>
</evidence>
<dbReference type="CDD" id="cd04052">
    <property type="entry name" value="C2B_Tricalbin-like"/>
    <property type="match status" value="1"/>
</dbReference>
<dbReference type="SUPFAM" id="SSF49562">
    <property type="entry name" value="C2 domain (Calcium/lipid-binding domain, CaLB)"/>
    <property type="match status" value="2"/>
</dbReference>
<keyword evidence="5" id="KW-0677">Repeat</keyword>
<dbReference type="GO" id="GO:0006869">
    <property type="term" value="P:lipid transport"/>
    <property type="evidence" value="ECO:0007669"/>
    <property type="project" value="UniProtKB-KW"/>
</dbReference>
<dbReference type="PROSITE" id="PS50004">
    <property type="entry name" value="C2"/>
    <property type="match status" value="2"/>
</dbReference>
<keyword evidence="6" id="KW-0256">Endoplasmic reticulum</keyword>
<accession>A0A409WY98</accession>
<evidence type="ECO:0000256" key="3">
    <source>
        <dbReference type="ARBA" id="ARBA00022553"/>
    </source>
</evidence>
<feature type="compositionally biased region" description="Basic and acidic residues" evidence="11">
    <location>
        <begin position="56"/>
        <end position="79"/>
    </location>
</feature>
<evidence type="ECO:0000256" key="6">
    <source>
        <dbReference type="ARBA" id="ARBA00022824"/>
    </source>
</evidence>
<sequence>MSEPNGPGPSKPDGHKLQNNEQEVTDPITHLPLTIHDADTVELERIPPPPTAAEAKQIREDRGADSKEETNERHSDMERVVEEAVHGKWWEDPIGDQRRTMIQTSAVAAVAASLGAFGMLILWTLFSRILGGKQSGSGLGWIGFLLSPFVCCFLGLGVGAAGLALGVYQRPPDLPVEKERQNLSHDQREKTLNKDESSPESAEWLNAFLNSLWPVVNPALFTSLSDMLEDAMQATLPKMVHGVRVADIGQGSEAVRILGVRWLDAGSAGKEVDGMKAEEGDFVNMEVALAYRAKETTSKGIRSRSANAHLLMEFFVSGGMMIPVWVDLTGFLATARVRFQLTPNPPFLSLMTVTLLGLPKVTLKCTPLAKNFLNVMDVPGLSSWLQKSINMAVEEYVAPRSLTMDLKTLLMGREKMDTDATGVIIVTIKSAEGFKSGDDGKMFKSQEGQKGDAYVSIGWSKWGKPLWSTRIIAAGEPVWEETTAILVGPSELNAQEALQLQLWDADRFTADDLLGNVELDLKDIMTNKESLNRMSTRCDELRSEKGDKWPGKIHWECGYFAKTTFEQHLAHKHQDAEEVRKKIEQEAEDKLREAKARDDHAEDGEVQQQKKEDMKEKSDEIVAGTRPTAEWPSGILSIRIEQISGLEIEKIRDSGVREDAEDDDQDDLPSAYCTIIINQQRVYKTRTKMKSNNPFYDAGTEKFLRDWTTADVIISVRDSRIHEADPVIGIVVLPLRDLFKHNSQFTDSLPLVGGIGYGRMKLSLTFRSVQLKLPKRLRGWDVGTLEISSNVKPSSDLPPEYKSCRLVFHTLYGKGKMIPAHDGEGWAQKRGVPIRLAVKKRFASCLLIQLRKHVVGPDGTPAFSTLWLKDIPDDEEVSLELPVRKNESGESIMEHARANASSDIGDQVGTLSLKVRFWSGLSGYHKYMADHDKNMADVMEVLDYAEGEQDTSRHILEDEDESDTSFSSSSSSSDGEDDVGEPAITPGGLAKNDGVVGQFNDFRKKKGELHRKHRGLMQWKAMRNVAWVGRGVENQAGKLTDRVKSTFSHHDRETGIEKEV</sequence>
<comment type="subcellular location">
    <subcellularLocation>
        <location evidence="1">Endoplasmic reticulum membrane</location>
    </subcellularLocation>
</comment>
<dbReference type="PANTHER" id="PTHR47348">
    <property type="entry name" value="MEIOTICALLY UP-REGULATED GENE 190 PROTEIN"/>
    <property type="match status" value="1"/>
</dbReference>
<dbReference type="EMBL" id="NHYD01003015">
    <property type="protein sequence ID" value="PPQ83441.1"/>
    <property type="molecule type" value="Genomic_DNA"/>
</dbReference>
<keyword evidence="8" id="KW-0445">Lipid transport</keyword>
<feature type="transmembrane region" description="Helical" evidence="12">
    <location>
        <begin position="138"/>
        <end position="168"/>
    </location>
</feature>
<dbReference type="InParanoid" id="A0A409WY98"/>
<evidence type="ECO:0000259" key="14">
    <source>
        <dbReference type="PROSITE" id="PS51847"/>
    </source>
</evidence>
<evidence type="ECO:0000256" key="10">
    <source>
        <dbReference type="ARBA" id="ARBA00023136"/>
    </source>
</evidence>
<reference evidence="15 16" key="1">
    <citation type="journal article" date="2018" name="Evol. Lett.">
        <title>Horizontal gene cluster transfer increased hallucinogenic mushroom diversity.</title>
        <authorList>
            <person name="Reynolds H.T."/>
            <person name="Vijayakumar V."/>
            <person name="Gluck-Thaler E."/>
            <person name="Korotkin H.B."/>
            <person name="Matheny P.B."/>
            <person name="Slot J.C."/>
        </authorList>
    </citation>
    <scope>NUCLEOTIDE SEQUENCE [LARGE SCALE GENOMIC DNA]</scope>
    <source>
        <strain evidence="15 16">2631</strain>
    </source>
</reference>
<feature type="region of interest" description="Disordered" evidence="11">
    <location>
        <begin position="1"/>
        <end position="79"/>
    </location>
</feature>
<dbReference type="PROSITE" id="PS51847">
    <property type="entry name" value="SMP"/>
    <property type="match status" value="1"/>
</dbReference>
<keyword evidence="7 12" id="KW-1133">Transmembrane helix</keyword>
<feature type="compositionally biased region" description="Basic and acidic residues" evidence="11">
    <location>
        <begin position="608"/>
        <end position="620"/>
    </location>
</feature>
<dbReference type="Pfam" id="PF00168">
    <property type="entry name" value="C2"/>
    <property type="match status" value="2"/>
</dbReference>
<feature type="domain" description="SMP-LTD" evidence="14">
    <location>
        <begin position="198"/>
        <end position="407"/>
    </location>
</feature>
<feature type="compositionally biased region" description="Basic and acidic residues" evidence="11">
    <location>
        <begin position="36"/>
        <end position="45"/>
    </location>
</feature>
<evidence type="ECO:0000256" key="4">
    <source>
        <dbReference type="ARBA" id="ARBA00022692"/>
    </source>
</evidence>
<feature type="compositionally biased region" description="Basic and acidic residues" evidence="11">
    <location>
        <begin position="178"/>
        <end position="197"/>
    </location>
</feature>
<evidence type="ECO:0008006" key="17">
    <source>
        <dbReference type="Google" id="ProtNLM"/>
    </source>
</evidence>
<dbReference type="InterPro" id="IPR000008">
    <property type="entry name" value="C2_dom"/>
</dbReference>
<evidence type="ECO:0000256" key="12">
    <source>
        <dbReference type="SAM" id="Phobius"/>
    </source>
</evidence>
<feature type="region of interest" description="Disordered" evidence="11">
    <location>
        <begin position="949"/>
        <end position="992"/>
    </location>
</feature>
<evidence type="ECO:0000256" key="8">
    <source>
        <dbReference type="ARBA" id="ARBA00023055"/>
    </source>
</evidence>
<dbReference type="InterPro" id="IPR057349">
    <property type="entry name" value="C2_Mug190_3rd"/>
</dbReference>
<feature type="compositionally biased region" description="Low complexity" evidence="11">
    <location>
        <begin position="964"/>
        <end position="973"/>
    </location>
</feature>
<dbReference type="InterPro" id="IPR035892">
    <property type="entry name" value="C2_domain_sf"/>
</dbReference>
<dbReference type="GO" id="GO:0008289">
    <property type="term" value="F:lipid binding"/>
    <property type="evidence" value="ECO:0007669"/>
    <property type="project" value="UniProtKB-KW"/>
</dbReference>
<evidence type="ECO:0000256" key="11">
    <source>
        <dbReference type="SAM" id="MobiDB-lite"/>
    </source>
</evidence>
<keyword evidence="9" id="KW-0446">Lipid-binding</keyword>
<feature type="domain" description="C2" evidence="13">
    <location>
        <begin position="617"/>
        <end position="749"/>
    </location>
</feature>
<comment type="caution">
    <text evidence="15">The sequence shown here is derived from an EMBL/GenBank/DDBJ whole genome shotgun (WGS) entry which is preliminary data.</text>
</comment>
<feature type="compositionally biased region" description="Basic and acidic residues" evidence="11">
    <location>
        <begin position="590"/>
        <end position="600"/>
    </location>
</feature>
<dbReference type="InterPro" id="IPR037765">
    <property type="entry name" value="C2B_Tricalbin"/>
</dbReference>
<evidence type="ECO:0000256" key="5">
    <source>
        <dbReference type="ARBA" id="ARBA00022737"/>
    </source>
</evidence>
<evidence type="ECO:0000313" key="16">
    <source>
        <dbReference type="Proteomes" id="UP000283269"/>
    </source>
</evidence>
<dbReference type="AlphaFoldDB" id="A0A409WY98"/>
<keyword evidence="2" id="KW-0813">Transport</keyword>
<evidence type="ECO:0000256" key="1">
    <source>
        <dbReference type="ARBA" id="ARBA00004586"/>
    </source>
</evidence>
<dbReference type="Gene3D" id="2.60.40.150">
    <property type="entry name" value="C2 domain"/>
    <property type="match status" value="2"/>
</dbReference>
<feature type="region of interest" description="Disordered" evidence="11">
    <location>
        <begin position="590"/>
        <end position="620"/>
    </location>
</feature>
<proteinExistence type="predicted"/>
<gene>
    <name evidence="15" type="ORF">CVT25_007032</name>
</gene>
<protein>
    <recommendedName>
        <fullName evidence="17">C2 domain-containing protein</fullName>
    </recommendedName>
</protein>
<feature type="compositionally biased region" description="Pro residues" evidence="11">
    <location>
        <begin position="1"/>
        <end position="10"/>
    </location>
</feature>
<dbReference type="Pfam" id="PF25331">
    <property type="entry name" value="C2_Mug190_3rd"/>
    <property type="match status" value="1"/>
</dbReference>
<dbReference type="STRING" id="93625.A0A409WY98"/>
<keyword evidence="10 12" id="KW-0472">Membrane</keyword>
<dbReference type="CDD" id="cd21676">
    <property type="entry name" value="SMP_Mug190"/>
    <property type="match status" value="1"/>
</dbReference>
<organism evidence="15 16">
    <name type="scientific">Psilocybe cyanescens</name>
    <dbReference type="NCBI Taxonomy" id="93625"/>
    <lineage>
        <taxon>Eukaryota</taxon>
        <taxon>Fungi</taxon>
        <taxon>Dikarya</taxon>
        <taxon>Basidiomycota</taxon>
        <taxon>Agaricomycotina</taxon>
        <taxon>Agaricomycetes</taxon>
        <taxon>Agaricomycetidae</taxon>
        <taxon>Agaricales</taxon>
        <taxon>Agaricineae</taxon>
        <taxon>Strophariaceae</taxon>
        <taxon>Psilocybe</taxon>
    </lineage>
</organism>
<keyword evidence="3" id="KW-0597">Phosphoprotein</keyword>
<dbReference type="OrthoDB" id="419768at2759"/>
<name>A0A409WY98_PSICY</name>
<evidence type="ECO:0000313" key="15">
    <source>
        <dbReference type="EMBL" id="PPQ83441.1"/>
    </source>
</evidence>
<dbReference type="InterPro" id="IPR031468">
    <property type="entry name" value="SMP_LBD"/>
</dbReference>
<dbReference type="Pfam" id="PF25669">
    <property type="entry name" value="SMP_MUG190-like"/>
    <property type="match status" value="1"/>
</dbReference>
<dbReference type="SMART" id="SM00239">
    <property type="entry name" value="C2"/>
    <property type="match status" value="2"/>
</dbReference>
<dbReference type="Proteomes" id="UP000283269">
    <property type="component" value="Unassembled WGS sequence"/>
</dbReference>
<dbReference type="GO" id="GO:0061817">
    <property type="term" value="P:endoplasmic reticulum-plasma membrane tethering"/>
    <property type="evidence" value="ECO:0007669"/>
    <property type="project" value="InterPro"/>
</dbReference>
<feature type="domain" description="C2" evidence="13">
    <location>
        <begin position="405"/>
        <end position="535"/>
    </location>
</feature>
<keyword evidence="4 12" id="KW-0812">Transmembrane</keyword>
<evidence type="ECO:0000256" key="7">
    <source>
        <dbReference type="ARBA" id="ARBA00022989"/>
    </source>
</evidence>
<keyword evidence="16" id="KW-1185">Reference proteome</keyword>
<feature type="region of interest" description="Disordered" evidence="11">
    <location>
        <begin position="178"/>
        <end position="198"/>
    </location>
</feature>
<evidence type="ECO:0000256" key="2">
    <source>
        <dbReference type="ARBA" id="ARBA00022448"/>
    </source>
</evidence>
<dbReference type="PANTHER" id="PTHR47348:SF2">
    <property type="entry name" value="MEIOTICALLY UP-REGULATED 190 PROTEIN"/>
    <property type="match status" value="1"/>
</dbReference>
<evidence type="ECO:0000259" key="13">
    <source>
        <dbReference type="PROSITE" id="PS50004"/>
    </source>
</evidence>
<dbReference type="GO" id="GO:0005789">
    <property type="term" value="C:endoplasmic reticulum membrane"/>
    <property type="evidence" value="ECO:0007669"/>
    <property type="project" value="UniProtKB-SubCell"/>
</dbReference>
<feature type="transmembrane region" description="Helical" evidence="12">
    <location>
        <begin position="106"/>
        <end position="126"/>
    </location>
</feature>